<evidence type="ECO:0000259" key="5">
    <source>
        <dbReference type="PROSITE" id="PS50102"/>
    </source>
</evidence>
<dbReference type="CDD" id="cd12244">
    <property type="entry name" value="RRM2_MSSP"/>
    <property type="match status" value="1"/>
</dbReference>
<sequence>MPPTTTAPQQNNYQRSEKGGGGGLLNYPPNNQYHHQNQNQQHHRYSSSNNSTSQSNNHHPHQQQHHQYNNHHHPKSAGNSNQNQNSTSSRMNTSSVAAPQQQQQQQVPQGLPQQQQGGPQGGPPQHQQQHQQRQYYGRAPNHMRGANGPFGNNNGYGRYTAPRDGQQHHDSAPLSSVSSRRAPLPPPPHSSHPTSTLPPQHHHHAHQPHHNRSNFATTPSSTNLYIRGLAPNTNDDTLREMCSKYGNIASTKAIMDKATNNCKGYGFVDFESPQAAAAAVDGLNTEGVQAQMAKLQQQEQDPTNLYIANLPIDFTEQMLETELNKYGMVISTRILRTPDNNSRGVGFARMDSKEKCEVIISALNGGRFENMSKEGPALLIKQADTGRKSKVGPHTARSAVAAHGGGVGQPQQSFVIWHSINNPDMIQRMQYPQVYQSYYGYPPAIYAQQHYDVNSLANQMGGMHVGGGNPQANGGNDMYGAHMYGGQNAGGQGGQGGQAGGQGGQAQFYNPNNGRNKKVSGVSWTVLENWRRAI</sequence>
<dbReference type="InterPro" id="IPR035979">
    <property type="entry name" value="RBD_domain_sf"/>
</dbReference>
<feature type="compositionally biased region" description="Low complexity" evidence="4">
    <location>
        <begin position="79"/>
        <end position="134"/>
    </location>
</feature>
<dbReference type="CDD" id="cd12243">
    <property type="entry name" value="RRM1_MSSP"/>
    <property type="match status" value="1"/>
</dbReference>
<dbReference type="SMART" id="SM00360">
    <property type="entry name" value="RRM"/>
    <property type="match status" value="2"/>
</dbReference>
<gene>
    <name evidence="6" type="ORF">L3Y34_002487</name>
</gene>
<accession>A0AAE9DG50</accession>
<organism evidence="6 7">
    <name type="scientific">Caenorhabditis briggsae</name>
    <dbReference type="NCBI Taxonomy" id="6238"/>
    <lineage>
        <taxon>Eukaryota</taxon>
        <taxon>Metazoa</taxon>
        <taxon>Ecdysozoa</taxon>
        <taxon>Nematoda</taxon>
        <taxon>Chromadorea</taxon>
        <taxon>Rhabditida</taxon>
        <taxon>Rhabditina</taxon>
        <taxon>Rhabditomorpha</taxon>
        <taxon>Rhabditoidea</taxon>
        <taxon>Rhabditidae</taxon>
        <taxon>Peloderinae</taxon>
        <taxon>Caenorhabditis</taxon>
    </lineage>
</organism>
<dbReference type="PROSITE" id="PS50102">
    <property type="entry name" value="RRM"/>
    <property type="match status" value="2"/>
</dbReference>
<feature type="region of interest" description="Disordered" evidence="4">
    <location>
        <begin position="489"/>
        <end position="514"/>
    </location>
</feature>
<protein>
    <recommendedName>
        <fullName evidence="5">RRM domain-containing protein</fullName>
    </recommendedName>
</protein>
<feature type="compositionally biased region" description="Polar residues" evidence="4">
    <location>
        <begin position="1"/>
        <end position="14"/>
    </location>
</feature>
<proteinExistence type="predicted"/>
<evidence type="ECO:0000313" key="7">
    <source>
        <dbReference type="Proteomes" id="UP000827892"/>
    </source>
</evidence>
<feature type="compositionally biased region" description="Basic residues" evidence="4">
    <location>
        <begin position="58"/>
        <end position="75"/>
    </location>
</feature>
<evidence type="ECO:0000313" key="6">
    <source>
        <dbReference type="EMBL" id="ULU02943.1"/>
    </source>
</evidence>
<feature type="region of interest" description="Disordered" evidence="4">
    <location>
        <begin position="1"/>
        <end position="223"/>
    </location>
</feature>
<dbReference type="Proteomes" id="UP000827892">
    <property type="component" value="Chromosome III"/>
</dbReference>
<feature type="compositionally biased region" description="Gly residues" evidence="4">
    <location>
        <begin position="489"/>
        <end position="504"/>
    </location>
</feature>
<evidence type="ECO:0000256" key="2">
    <source>
        <dbReference type="ARBA" id="ARBA00022884"/>
    </source>
</evidence>
<reference evidence="6 7" key="1">
    <citation type="submission" date="2022-05" db="EMBL/GenBank/DDBJ databases">
        <title>Chromosome-level reference genomes for two strains of Caenorhabditis briggsae: an improved platform for comparative genomics.</title>
        <authorList>
            <person name="Stevens L."/>
            <person name="Andersen E.C."/>
        </authorList>
    </citation>
    <scope>NUCLEOTIDE SEQUENCE [LARGE SCALE GENOMIC DNA]</scope>
    <source>
        <strain evidence="6">QX1410_ONT</strain>
        <tissue evidence="6">Whole-organism</tissue>
    </source>
</reference>
<keyword evidence="2 3" id="KW-0694">RNA-binding</keyword>
<dbReference type="AlphaFoldDB" id="A0AAE9DG50"/>
<dbReference type="InterPro" id="IPR000504">
    <property type="entry name" value="RRM_dom"/>
</dbReference>
<name>A0AAE9DG50_CAEBR</name>
<dbReference type="PANTHER" id="PTHR24012">
    <property type="entry name" value="RNA BINDING PROTEIN"/>
    <property type="match status" value="1"/>
</dbReference>
<evidence type="ECO:0000256" key="1">
    <source>
        <dbReference type="ARBA" id="ARBA00022737"/>
    </source>
</evidence>
<feature type="compositionally biased region" description="Polar residues" evidence="4">
    <location>
        <begin position="213"/>
        <end position="223"/>
    </location>
</feature>
<dbReference type="SUPFAM" id="SSF54928">
    <property type="entry name" value="RNA-binding domain, RBD"/>
    <property type="match status" value="1"/>
</dbReference>
<dbReference type="GO" id="GO:0003723">
    <property type="term" value="F:RNA binding"/>
    <property type="evidence" value="ECO:0007669"/>
    <property type="project" value="UniProtKB-UniRule"/>
</dbReference>
<feature type="domain" description="RRM" evidence="5">
    <location>
        <begin position="303"/>
        <end position="385"/>
    </location>
</feature>
<evidence type="ECO:0000256" key="3">
    <source>
        <dbReference type="PROSITE-ProRule" id="PRU00176"/>
    </source>
</evidence>
<feature type="compositionally biased region" description="Low complexity" evidence="4">
    <location>
        <begin position="172"/>
        <end position="182"/>
    </location>
</feature>
<dbReference type="InterPro" id="IPR012677">
    <property type="entry name" value="Nucleotide-bd_a/b_plait_sf"/>
</dbReference>
<dbReference type="EMBL" id="CP090893">
    <property type="protein sequence ID" value="ULU02943.1"/>
    <property type="molecule type" value="Genomic_DNA"/>
</dbReference>
<dbReference type="FunFam" id="3.30.70.330:FF:000482">
    <property type="entry name" value="SUPpressor"/>
    <property type="match status" value="1"/>
</dbReference>
<feature type="domain" description="RRM" evidence="5">
    <location>
        <begin position="222"/>
        <end position="300"/>
    </location>
</feature>
<evidence type="ECO:0000256" key="4">
    <source>
        <dbReference type="SAM" id="MobiDB-lite"/>
    </source>
</evidence>
<keyword evidence="1" id="KW-0677">Repeat</keyword>
<dbReference type="Gene3D" id="3.30.70.330">
    <property type="match status" value="2"/>
</dbReference>
<feature type="compositionally biased region" description="Basic residues" evidence="4">
    <location>
        <begin position="200"/>
        <end position="212"/>
    </location>
</feature>
<feature type="compositionally biased region" description="Low complexity" evidence="4">
    <location>
        <begin position="25"/>
        <end position="57"/>
    </location>
</feature>
<dbReference type="Pfam" id="PF00076">
    <property type="entry name" value="RRM_1"/>
    <property type="match status" value="2"/>
</dbReference>